<name>A0A0J6GDN0_PSEDM</name>
<dbReference type="PANTHER" id="PTHR30273:SF2">
    <property type="entry name" value="PROTEIN FECR"/>
    <property type="match status" value="1"/>
</dbReference>
<gene>
    <name evidence="3" type="ORF">SAMN04489800_0620</name>
</gene>
<dbReference type="Pfam" id="PF16220">
    <property type="entry name" value="DUF4880"/>
    <property type="match status" value="1"/>
</dbReference>
<dbReference type="PANTHER" id="PTHR30273">
    <property type="entry name" value="PERIPLASMIC SIGNAL SENSOR AND SIGMA FACTOR ACTIVATOR FECR-RELATED"/>
    <property type="match status" value="1"/>
</dbReference>
<dbReference type="OrthoDB" id="1099576at2"/>
<dbReference type="AlphaFoldDB" id="A0A0J6GDN0"/>
<comment type="caution">
    <text evidence="3">The sequence shown here is derived from an EMBL/GenBank/DDBJ whole genome shotgun (WGS) entry which is preliminary data.</text>
</comment>
<feature type="domain" description="FecR protein" evidence="1">
    <location>
        <begin position="110"/>
        <end position="201"/>
    </location>
</feature>
<accession>A0A0J6GDN0</accession>
<dbReference type="Pfam" id="PF04773">
    <property type="entry name" value="FecR"/>
    <property type="match status" value="1"/>
</dbReference>
<dbReference type="RefSeq" id="WP_048360528.1">
    <property type="nucleotide sequence ID" value="NZ_FNUD01000002.1"/>
</dbReference>
<dbReference type="PATRIC" id="fig|882211.3.peg.2832"/>
<dbReference type="GO" id="GO:0016989">
    <property type="term" value="F:sigma factor antagonist activity"/>
    <property type="evidence" value="ECO:0007669"/>
    <property type="project" value="TreeGrafter"/>
</dbReference>
<dbReference type="Proteomes" id="UP000183613">
    <property type="component" value="Unassembled WGS sequence"/>
</dbReference>
<sequence length="315" mass="35249">MPSSPDFKTLEAAATWYVQLNDGAVSEARTRAWQTWVKACPQHAAAWARVEKFQRQWATIPPKAALRSLDAANAQRRDVLKILAMLLAVGSGTWLAAEQVPYRTMLAGERTGIRERRSLRLDDGSHLELNAGTALDIHFDSKQRLIRLHRGEILVQTAKDPDQRPFIVHTGNGSVRALGTRFSVRQLPEHTRVGVLQSAVEIRPLGHVDRPMRLEAGQQVTFDRDNVDDVQPLPSGSTAWVQGMLSVDDWRLGDFIEELGRYRPGVLRCATSVQNLSISGAFRLDDTETVLENLGKSLPVKVRYLTRYWASIEPA</sequence>
<evidence type="ECO:0000313" key="3">
    <source>
        <dbReference type="EMBL" id="SEE37084.1"/>
    </source>
</evidence>
<protein>
    <submittedName>
        <fullName evidence="3">FecR family protein</fullName>
    </submittedName>
</protein>
<dbReference type="PIRSF" id="PIRSF018266">
    <property type="entry name" value="FecR"/>
    <property type="match status" value="1"/>
</dbReference>
<dbReference type="EMBL" id="FNUD01000002">
    <property type="protein sequence ID" value="SEE37084.1"/>
    <property type="molecule type" value="Genomic_DNA"/>
</dbReference>
<feature type="domain" description="FecR N-terminal" evidence="2">
    <location>
        <begin position="11"/>
        <end position="52"/>
    </location>
</feature>
<dbReference type="InterPro" id="IPR032623">
    <property type="entry name" value="FecR_N"/>
</dbReference>
<evidence type="ECO:0000313" key="4">
    <source>
        <dbReference type="Proteomes" id="UP000183613"/>
    </source>
</evidence>
<evidence type="ECO:0000259" key="1">
    <source>
        <dbReference type="Pfam" id="PF04773"/>
    </source>
</evidence>
<dbReference type="InterPro" id="IPR006860">
    <property type="entry name" value="FecR"/>
</dbReference>
<proteinExistence type="predicted"/>
<keyword evidence="4" id="KW-1185">Reference proteome</keyword>
<dbReference type="Gene3D" id="2.60.120.1440">
    <property type="match status" value="1"/>
</dbReference>
<organism evidence="3 4">
    <name type="scientific">Pseudomonas deceptionensis</name>
    <dbReference type="NCBI Taxonomy" id="882211"/>
    <lineage>
        <taxon>Bacteria</taxon>
        <taxon>Pseudomonadati</taxon>
        <taxon>Pseudomonadota</taxon>
        <taxon>Gammaproteobacteria</taxon>
        <taxon>Pseudomonadales</taxon>
        <taxon>Pseudomonadaceae</taxon>
        <taxon>Pseudomonas</taxon>
    </lineage>
</organism>
<evidence type="ECO:0000259" key="2">
    <source>
        <dbReference type="Pfam" id="PF16220"/>
    </source>
</evidence>
<reference evidence="3" key="1">
    <citation type="submission" date="2016-10" db="EMBL/GenBank/DDBJ databases">
        <authorList>
            <person name="Varghese N."/>
            <person name="Submissions S."/>
        </authorList>
    </citation>
    <scope>NUCLEOTIDE SEQUENCE [LARGE SCALE GENOMIC DNA]</scope>
    <source>
        <strain evidence="3">LMG 25555</strain>
    </source>
</reference>
<dbReference type="InterPro" id="IPR012373">
    <property type="entry name" value="Ferrdict_sens_TM"/>
</dbReference>